<dbReference type="InterPro" id="IPR011067">
    <property type="entry name" value="Plasmid_toxin/cell-grow_inhib"/>
</dbReference>
<organism evidence="1">
    <name type="scientific">marine sediment metagenome</name>
    <dbReference type="NCBI Taxonomy" id="412755"/>
    <lineage>
        <taxon>unclassified sequences</taxon>
        <taxon>metagenomes</taxon>
        <taxon>ecological metagenomes</taxon>
    </lineage>
</organism>
<proteinExistence type="predicted"/>
<name>A0A0F9LZA1_9ZZZZ</name>
<gene>
    <name evidence="1" type="ORF">LCGC14_1522720</name>
</gene>
<dbReference type="AlphaFoldDB" id="A0A0F9LZA1"/>
<dbReference type="SUPFAM" id="SSF50118">
    <property type="entry name" value="Cell growth inhibitor/plasmid maintenance toxic component"/>
    <property type="match status" value="1"/>
</dbReference>
<dbReference type="Pfam" id="PF02452">
    <property type="entry name" value="PemK_toxin"/>
    <property type="match status" value="1"/>
</dbReference>
<accession>A0A0F9LZA1</accession>
<dbReference type="Gene3D" id="2.30.30.110">
    <property type="match status" value="1"/>
</dbReference>
<evidence type="ECO:0008006" key="2">
    <source>
        <dbReference type="Google" id="ProtNLM"/>
    </source>
</evidence>
<reference evidence="1" key="1">
    <citation type="journal article" date="2015" name="Nature">
        <title>Complex archaea that bridge the gap between prokaryotes and eukaryotes.</title>
        <authorList>
            <person name="Spang A."/>
            <person name="Saw J.H."/>
            <person name="Jorgensen S.L."/>
            <person name="Zaremba-Niedzwiedzka K."/>
            <person name="Martijn J."/>
            <person name="Lind A.E."/>
            <person name="van Eijk R."/>
            <person name="Schleper C."/>
            <person name="Guy L."/>
            <person name="Ettema T.J."/>
        </authorList>
    </citation>
    <scope>NUCLEOTIDE SEQUENCE</scope>
</reference>
<comment type="caution">
    <text evidence="1">The sequence shown here is derived from an EMBL/GenBank/DDBJ whole genome shotgun (WGS) entry which is preliminary data.</text>
</comment>
<protein>
    <recommendedName>
        <fullName evidence="2">mRNA interferase</fullName>
    </recommendedName>
</protein>
<dbReference type="GO" id="GO:0003677">
    <property type="term" value="F:DNA binding"/>
    <property type="evidence" value="ECO:0007669"/>
    <property type="project" value="InterPro"/>
</dbReference>
<dbReference type="GO" id="GO:0016075">
    <property type="term" value="P:rRNA catabolic process"/>
    <property type="evidence" value="ECO:0007669"/>
    <property type="project" value="TreeGrafter"/>
</dbReference>
<dbReference type="EMBL" id="LAZR01011315">
    <property type="protein sequence ID" value="KKM62337.1"/>
    <property type="molecule type" value="Genomic_DNA"/>
</dbReference>
<dbReference type="PANTHER" id="PTHR33988:SF2">
    <property type="entry name" value="ENDORIBONUCLEASE MAZF"/>
    <property type="match status" value="1"/>
</dbReference>
<dbReference type="GO" id="GO:0004521">
    <property type="term" value="F:RNA endonuclease activity"/>
    <property type="evidence" value="ECO:0007669"/>
    <property type="project" value="TreeGrafter"/>
</dbReference>
<sequence length="109" mass="12483">MAMVINRFDVYLTNLDPTVLSEIQRTMPCLVISPDEMNKHIRTVIVAPMTTAGNDYPTRVPCKLKREKGQIILDQIRTIDKTRLIKKLGSINPETQLEVISILQRLFAF</sequence>
<evidence type="ECO:0000313" key="1">
    <source>
        <dbReference type="EMBL" id="KKM62337.1"/>
    </source>
</evidence>
<dbReference type="InterPro" id="IPR003477">
    <property type="entry name" value="PemK-like"/>
</dbReference>
<dbReference type="GO" id="GO:0006402">
    <property type="term" value="P:mRNA catabolic process"/>
    <property type="evidence" value="ECO:0007669"/>
    <property type="project" value="TreeGrafter"/>
</dbReference>
<dbReference type="PANTHER" id="PTHR33988">
    <property type="entry name" value="ENDORIBONUCLEASE MAZF-RELATED"/>
    <property type="match status" value="1"/>
</dbReference>